<gene>
    <name evidence="5" type="ORF">GI584_08145</name>
</gene>
<dbReference type="GO" id="GO:0005975">
    <property type="term" value="P:carbohydrate metabolic process"/>
    <property type="evidence" value="ECO:0007669"/>
    <property type="project" value="InterPro"/>
</dbReference>
<evidence type="ECO:0000313" key="5">
    <source>
        <dbReference type="EMBL" id="QGH33995.1"/>
    </source>
</evidence>
<dbReference type="EMBL" id="CP045915">
    <property type="protein sequence ID" value="QGH33995.1"/>
    <property type="molecule type" value="Genomic_DNA"/>
</dbReference>
<dbReference type="Gene3D" id="2.115.10.20">
    <property type="entry name" value="Glycosyl hydrolase domain, family 43"/>
    <property type="match status" value="1"/>
</dbReference>
<proteinExistence type="inferred from homology"/>
<comment type="similarity">
    <text evidence="1 4">Belongs to the glycosyl hydrolase 43 family.</text>
</comment>
<dbReference type="InterPro" id="IPR006710">
    <property type="entry name" value="Glyco_hydro_43"/>
</dbReference>
<evidence type="ECO:0000256" key="3">
    <source>
        <dbReference type="ARBA" id="ARBA00023295"/>
    </source>
</evidence>
<dbReference type="Proteomes" id="UP000339690">
    <property type="component" value="Chromosome"/>
</dbReference>
<dbReference type="Pfam" id="PF04616">
    <property type="entry name" value="Glyco_hydro_43"/>
    <property type="match status" value="1"/>
</dbReference>
<evidence type="ECO:0000313" key="6">
    <source>
        <dbReference type="Proteomes" id="UP000339690"/>
    </source>
</evidence>
<dbReference type="CDD" id="cd18822">
    <property type="entry name" value="GH43_CtGH43-like"/>
    <property type="match status" value="1"/>
</dbReference>
<keyword evidence="2 4" id="KW-0378">Hydrolase</keyword>
<dbReference type="PANTHER" id="PTHR22925">
    <property type="entry name" value="GLYCOSYL HYDROLASE 43 FAMILY MEMBER"/>
    <property type="match status" value="1"/>
</dbReference>
<evidence type="ECO:0000256" key="2">
    <source>
        <dbReference type="ARBA" id="ARBA00022801"/>
    </source>
</evidence>
<organism evidence="5 6">
    <name type="scientific">Gracilibacillus salitolerans</name>
    <dbReference type="NCBI Taxonomy" id="2663022"/>
    <lineage>
        <taxon>Bacteria</taxon>
        <taxon>Bacillati</taxon>
        <taxon>Bacillota</taxon>
        <taxon>Bacilli</taxon>
        <taxon>Bacillales</taxon>
        <taxon>Bacillaceae</taxon>
        <taxon>Gracilibacillus</taxon>
    </lineage>
</organism>
<dbReference type="RefSeq" id="WP_153790911.1">
    <property type="nucleotide sequence ID" value="NZ_CP045915.1"/>
</dbReference>
<dbReference type="SUPFAM" id="SSF75005">
    <property type="entry name" value="Arabinanase/levansucrase/invertase"/>
    <property type="match status" value="1"/>
</dbReference>
<reference evidence="5 6" key="1">
    <citation type="submission" date="2019-11" db="EMBL/GenBank/DDBJ databases">
        <title>Gracilibacillus salitolerans sp. nov., a moderate halophile isolated from a saline soil in northwest China.</title>
        <authorList>
            <person name="Gan L."/>
        </authorList>
    </citation>
    <scope>NUCLEOTIDE SEQUENCE [LARGE SCALE GENOMIC DNA]</scope>
    <source>
        <strain evidence="5 6">SCU50</strain>
    </source>
</reference>
<evidence type="ECO:0000256" key="4">
    <source>
        <dbReference type="RuleBase" id="RU361187"/>
    </source>
</evidence>
<dbReference type="PANTHER" id="PTHR22925:SF3">
    <property type="entry name" value="GLYCOSYL HYDROLASE FAMILY PROTEIN 43"/>
    <property type="match status" value="1"/>
</dbReference>
<keyword evidence="6" id="KW-1185">Reference proteome</keyword>
<dbReference type="KEGG" id="grc:GI584_08145"/>
<name>A0A5Q2TH58_9BACI</name>
<dbReference type="AlphaFoldDB" id="A0A5Q2TH58"/>
<dbReference type="GO" id="GO:0004553">
    <property type="term" value="F:hydrolase activity, hydrolyzing O-glycosyl compounds"/>
    <property type="evidence" value="ECO:0007669"/>
    <property type="project" value="InterPro"/>
</dbReference>
<keyword evidence="3 4" id="KW-0326">Glycosidase</keyword>
<evidence type="ECO:0000256" key="1">
    <source>
        <dbReference type="ARBA" id="ARBA00009865"/>
    </source>
</evidence>
<dbReference type="InterPro" id="IPR023296">
    <property type="entry name" value="Glyco_hydro_beta-prop_sf"/>
</dbReference>
<protein>
    <submittedName>
        <fullName evidence="5">Family 43 glycosylhydrolase</fullName>
    </submittedName>
</protein>
<sequence length="310" mass="36614">MNLLKNGSLWKDSDGNPIHAHGGFIIYYDNFYYWYGEDRRDDYYVNCYRSKDLANWEFRNHVLTTDSKTKHTRVRTQLSLVNGDHTKVNIERPKVLFNPLTKKFILWAHFENGKDYSEAAAAIASCDTPDGNFVYHGHMNPFGYMSRDCTLFQDDDGTAYFISAARDNADLHIYRLSSDYMNVDKLVRKLWQGEYREAPAVFKRKERYYMVSSYCTGWAPNQGKYATSDSMDGNWTLLENFGDETTYDTQPAFVLKLNEEEILYYSDRWDAENYINSSYVLLPLQFEEEKLILKYYDQYEIDDDKNIQFK</sequence>
<accession>A0A5Q2TH58</accession>